<keyword evidence="2" id="KW-0808">Transferase</keyword>
<dbReference type="RefSeq" id="WP_279401337.1">
    <property type="nucleotide sequence ID" value="NZ_JBHUMZ010000011.1"/>
</dbReference>
<comment type="caution">
    <text evidence="2">The sequence shown here is derived from an EMBL/GenBank/DDBJ whole genome shotgun (WGS) entry which is preliminary data.</text>
</comment>
<feature type="domain" description="N-acetyltransferase" evidence="1">
    <location>
        <begin position="3"/>
        <end position="158"/>
    </location>
</feature>
<dbReference type="Gene3D" id="3.40.630.30">
    <property type="match status" value="1"/>
</dbReference>
<dbReference type="EMBL" id="JBHUMZ010000011">
    <property type="protein sequence ID" value="MFD2637797.1"/>
    <property type="molecule type" value="Genomic_DNA"/>
</dbReference>
<dbReference type="Proteomes" id="UP001597452">
    <property type="component" value="Unassembled WGS sequence"/>
</dbReference>
<reference evidence="3" key="1">
    <citation type="journal article" date="2019" name="Int. J. Syst. Evol. Microbiol.">
        <title>The Global Catalogue of Microorganisms (GCM) 10K type strain sequencing project: providing services to taxonomists for standard genome sequencing and annotation.</title>
        <authorList>
            <consortium name="The Broad Institute Genomics Platform"/>
            <consortium name="The Broad Institute Genome Sequencing Center for Infectious Disease"/>
            <person name="Wu L."/>
            <person name="Ma J."/>
        </authorList>
    </citation>
    <scope>NUCLEOTIDE SEQUENCE [LARGE SCALE GENOMIC DNA]</scope>
    <source>
        <strain evidence="3">TISTR 1571</strain>
    </source>
</reference>
<name>A0ABW5Q889_9BACI</name>
<dbReference type="CDD" id="cd04301">
    <property type="entry name" value="NAT_SF"/>
    <property type="match status" value="1"/>
</dbReference>
<protein>
    <submittedName>
        <fullName evidence="2">GNAT family N-acetyltransferase</fullName>
        <ecNumber evidence="2">2.3.-.-</ecNumber>
    </submittedName>
</protein>
<dbReference type="PROSITE" id="PS51186">
    <property type="entry name" value="GNAT"/>
    <property type="match status" value="1"/>
</dbReference>
<dbReference type="SUPFAM" id="SSF55729">
    <property type="entry name" value="Acyl-CoA N-acyltransferases (Nat)"/>
    <property type="match status" value="1"/>
</dbReference>
<dbReference type="InterPro" id="IPR016181">
    <property type="entry name" value="Acyl_CoA_acyltransferase"/>
</dbReference>
<dbReference type="EC" id="2.3.-.-" evidence="2"/>
<organism evidence="2 3">
    <name type="scientific">Piscibacillus salipiscarius</name>
    <dbReference type="NCBI Taxonomy" id="299480"/>
    <lineage>
        <taxon>Bacteria</taxon>
        <taxon>Bacillati</taxon>
        <taxon>Bacillota</taxon>
        <taxon>Bacilli</taxon>
        <taxon>Bacillales</taxon>
        <taxon>Bacillaceae</taxon>
        <taxon>Piscibacillus</taxon>
    </lineage>
</organism>
<dbReference type="GO" id="GO:0016746">
    <property type="term" value="F:acyltransferase activity"/>
    <property type="evidence" value="ECO:0007669"/>
    <property type="project" value="UniProtKB-KW"/>
</dbReference>
<accession>A0ABW5Q889</accession>
<evidence type="ECO:0000313" key="3">
    <source>
        <dbReference type="Proteomes" id="UP001597452"/>
    </source>
</evidence>
<sequence>MDIAIRQEHPNDYMETENVVKDAFLDAENSDHDEHELVNRLRKSNAFVPELSLVAIDQKLNKIVGHILFTKVKIKGKQEHDSLALAPVSVLPDYQKNGIGNQLCLEGLRLSKAHGYKSVIVLGHPEYYPKFGFEKASDYEIYPPFDVPDEAFMVLELEEGALTNVSGVVEYSNAFNG</sequence>
<proteinExistence type="predicted"/>
<dbReference type="Pfam" id="PF13508">
    <property type="entry name" value="Acetyltransf_7"/>
    <property type="match status" value="1"/>
</dbReference>
<dbReference type="InterPro" id="IPR000182">
    <property type="entry name" value="GNAT_dom"/>
</dbReference>
<gene>
    <name evidence="2" type="ORF">ACFSW4_02770</name>
</gene>
<keyword evidence="2" id="KW-0012">Acyltransferase</keyword>
<keyword evidence="3" id="KW-1185">Reference proteome</keyword>
<evidence type="ECO:0000313" key="2">
    <source>
        <dbReference type="EMBL" id="MFD2637797.1"/>
    </source>
</evidence>
<evidence type="ECO:0000259" key="1">
    <source>
        <dbReference type="PROSITE" id="PS51186"/>
    </source>
</evidence>